<evidence type="ECO:0000313" key="6">
    <source>
        <dbReference type="Proteomes" id="UP000750711"/>
    </source>
</evidence>
<gene>
    <name evidence="5" type="ORF">GP486_001158</name>
</gene>
<keyword evidence="6" id="KW-1185">Reference proteome</keyword>
<dbReference type="PANTHER" id="PTHR42684:SF3">
    <property type="entry name" value="ADENOSYLMETHIONINE-8-AMINO-7-OXONONANOATE AMINOTRANSFERASE"/>
    <property type="match status" value="1"/>
</dbReference>
<dbReference type="InterPro" id="IPR049704">
    <property type="entry name" value="Aminotrans_3_PPA_site"/>
</dbReference>
<name>A0A9P8RSY6_9PEZI</name>
<evidence type="ECO:0000256" key="2">
    <source>
        <dbReference type="ARBA" id="ARBA00022576"/>
    </source>
</evidence>
<proteinExistence type="predicted"/>
<dbReference type="EMBL" id="JAGHQM010000094">
    <property type="protein sequence ID" value="KAH0565441.1"/>
    <property type="molecule type" value="Genomic_DNA"/>
</dbReference>
<dbReference type="InterPro" id="IPR015422">
    <property type="entry name" value="PyrdxlP-dep_Trfase_small"/>
</dbReference>
<organism evidence="5 6">
    <name type="scientific">Trichoglossum hirsutum</name>
    <dbReference type="NCBI Taxonomy" id="265104"/>
    <lineage>
        <taxon>Eukaryota</taxon>
        <taxon>Fungi</taxon>
        <taxon>Dikarya</taxon>
        <taxon>Ascomycota</taxon>
        <taxon>Pezizomycotina</taxon>
        <taxon>Geoglossomycetes</taxon>
        <taxon>Geoglossales</taxon>
        <taxon>Geoglossaceae</taxon>
        <taxon>Trichoglossum</taxon>
    </lineage>
</organism>
<dbReference type="GO" id="GO:0030170">
    <property type="term" value="F:pyridoxal phosphate binding"/>
    <property type="evidence" value="ECO:0007669"/>
    <property type="project" value="InterPro"/>
</dbReference>
<dbReference type="Gene3D" id="3.40.640.10">
    <property type="entry name" value="Type I PLP-dependent aspartate aminotransferase-like (Major domain)"/>
    <property type="match status" value="1"/>
</dbReference>
<dbReference type="Gene3D" id="3.90.1150.10">
    <property type="entry name" value="Aspartate Aminotransferase, domain 1"/>
    <property type="match status" value="1"/>
</dbReference>
<dbReference type="Proteomes" id="UP000750711">
    <property type="component" value="Unassembled WGS sequence"/>
</dbReference>
<comment type="subcellular location">
    <subcellularLocation>
        <location evidence="1">Mitochondrion</location>
    </subcellularLocation>
</comment>
<dbReference type="SUPFAM" id="SSF53383">
    <property type="entry name" value="PLP-dependent transferases"/>
    <property type="match status" value="1"/>
</dbReference>
<dbReference type="SUPFAM" id="SSF52540">
    <property type="entry name" value="P-loop containing nucleoside triphosphate hydrolases"/>
    <property type="match status" value="1"/>
</dbReference>
<keyword evidence="3" id="KW-0808">Transferase</keyword>
<keyword evidence="4" id="KW-0663">Pyridoxal phosphate</keyword>
<accession>A0A9P8RSY6</accession>
<reference evidence="5" key="1">
    <citation type="submission" date="2021-03" db="EMBL/GenBank/DDBJ databases">
        <title>Comparative genomics and phylogenomic investigation of the class Geoglossomycetes provide insights into ecological specialization and systematics.</title>
        <authorList>
            <person name="Melie T."/>
            <person name="Pirro S."/>
            <person name="Miller A.N."/>
            <person name="Quandt A."/>
        </authorList>
    </citation>
    <scope>NUCLEOTIDE SEQUENCE</scope>
    <source>
        <strain evidence="5">CAQ_001_2017</strain>
    </source>
</reference>
<dbReference type="Pfam" id="PF00202">
    <property type="entry name" value="Aminotran_3"/>
    <property type="match status" value="2"/>
</dbReference>
<evidence type="ECO:0000256" key="3">
    <source>
        <dbReference type="ARBA" id="ARBA00022679"/>
    </source>
</evidence>
<dbReference type="GO" id="GO:0004015">
    <property type="term" value="F:adenosylmethionine-8-amino-7-oxononanoate transaminase activity"/>
    <property type="evidence" value="ECO:0007669"/>
    <property type="project" value="TreeGrafter"/>
</dbReference>
<protein>
    <submittedName>
        <fullName evidence="5">Uncharacterized protein</fullName>
    </submittedName>
</protein>
<dbReference type="GO" id="GO:0005739">
    <property type="term" value="C:mitochondrion"/>
    <property type="evidence" value="ECO:0007669"/>
    <property type="project" value="UniProtKB-SubCell"/>
</dbReference>
<dbReference type="CDD" id="cd03109">
    <property type="entry name" value="DTBS"/>
    <property type="match status" value="1"/>
</dbReference>
<evidence type="ECO:0000313" key="5">
    <source>
        <dbReference type="EMBL" id="KAH0565441.1"/>
    </source>
</evidence>
<dbReference type="InterPro" id="IPR015421">
    <property type="entry name" value="PyrdxlP-dep_Trfase_major"/>
</dbReference>
<dbReference type="InterPro" id="IPR015424">
    <property type="entry name" value="PyrdxlP-dep_Trfase"/>
</dbReference>
<sequence>MAAPSMGSALWRSLRAYQVYGANTDVGKTVMSTILCKAMMRRFPDEKTWYIKPVSTGPQAEADDRHVARFSESSTHCLFQFDQPIPPDSSILQKILSQLSSYALTGRGTAFLETAGGVHSPTPSGTSQADFYRPLRLPVVLVADHRLGGISSSISAFESLHVRGYDIDFVLLFRDSRYQNDDYLSKYFQEHGISTLSLPSPPARRFHGQEDEEAMVEYYDRVTKLDEVGEMISMSEARHEARVKSLESMSSRAYKHIWYPFTQHRDISPSSIMTVDSAHGDFFQTYRPDGLNPTAPPSKSSNLTRPTFDGSASWWTQGLGHANPKLSLSAAYAAGRYGHVMFPGGIHEPALSLAELLLHTLNNPRLQRVFYSDNGSSGMEIAIKMGLRAAASRYGWDDERNGKEVEILGLKGSYHGDTLGAMDCSEPSAFNQKVQWYRGRGFWFDYPRVKMVKGIWVVQPPEGMEGELGSEATFASLREVFDIESRKKGNNDAYYRKYITNTLVKLIKDEGRRFGALVIEPVVLGAGGMMLVDPLFQHTLVQVIRSAHCLFSPSPLPSLPPHTWTGLPIVADEVFTGLYRLGRPTSSSFLAIHPDISVHAKLLTGGLVPLCATVASESVFESFLGKEKSDALLHGHSYTAHAVGCKVAETAVKMMVGMEKKGAWEGFKKDWLDVPPHTSSTGPGIWSHWSRAFVNDLSYAENVEGVIAIGSILAISLHDRTGAGYTSTAANTLRETLFNRSGADWNVHSRVLGNVLYLMASQTSKMETLRSIEGAVRGALL</sequence>
<dbReference type="PANTHER" id="PTHR42684">
    <property type="entry name" value="ADENOSYLMETHIONINE-8-AMINO-7-OXONONANOATE AMINOTRANSFERASE"/>
    <property type="match status" value="1"/>
</dbReference>
<keyword evidence="2" id="KW-0032">Aminotransferase</keyword>
<dbReference type="PROSITE" id="PS00600">
    <property type="entry name" value="AA_TRANSFER_CLASS_3"/>
    <property type="match status" value="1"/>
</dbReference>
<dbReference type="GO" id="GO:0004141">
    <property type="term" value="F:dethiobiotin synthase activity"/>
    <property type="evidence" value="ECO:0007669"/>
    <property type="project" value="TreeGrafter"/>
</dbReference>
<dbReference type="AlphaFoldDB" id="A0A9P8RSY6"/>
<dbReference type="GO" id="GO:0009102">
    <property type="term" value="P:biotin biosynthetic process"/>
    <property type="evidence" value="ECO:0007669"/>
    <property type="project" value="TreeGrafter"/>
</dbReference>
<dbReference type="InterPro" id="IPR005814">
    <property type="entry name" value="Aminotrans_3"/>
</dbReference>
<evidence type="ECO:0000256" key="1">
    <source>
        <dbReference type="ARBA" id="ARBA00004173"/>
    </source>
</evidence>
<dbReference type="InterPro" id="IPR027417">
    <property type="entry name" value="P-loop_NTPase"/>
</dbReference>
<evidence type="ECO:0000256" key="4">
    <source>
        <dbReference type="ARBA" id="ARBA00022898"/>
    </source>
</evidence>
<dbReference type="FunFam" id="3.90.1150.10:FF:000080">
    <property type="entry name" value="Bifunctional dethiobiotin synthetase/adenosylmethionine-8-amino-7-oxononanoate aminotransferase"/>
    <property type="match status" value="1"/>
</dbReference>
<dbReference type="Gene3D" id="3.40.50.300">
    <property type="entry name" value="P-loop containing nucleotide triphosphate hydrolases"/>
    <property type="match status" value="1"/>
</dbReference>
<comment type="caution">
    <text evidence="5">The sequence shown here is derived from an EMBL/GenBank/DDBJ whole genome shotgun (WGS) entry which is preliminary data.</text>
</comment>
<dbReference type="Pfam" id="PF13500">
    <property type="entry name" value="AAA_26"/>
    <property type="match status" value="1"/>
</dbReference>